<evidence type="ECO:0000313" key="2">
    <source>
        <dbReference type="EMBL" id="HIH70170.1"/>
    </source>
</evidence>
<dbReference type="RefSeq" id="WP_042684818.1">
    <property type="nucleotide sequence ID" value="NZ_DUIH01000021.1"/>
</dbReference>
<name>A0A832RX21_9EURY</name>
<dbReference type="FunFam" id="3.20.20.150:FF:000017">
    <property type="entry name" value="Endonuclease IV related protein"/>
    <property type="match status" value="1"/>
</dbReference>
<evidence type="ECO:0000259" key="1">
    <source>
        <dbReference type="Pfam" id="PF01261"/>
    </source>
</evidence>
<feature type="domain" description="Xylose isomerase-like TIM barrel" evidence="1">
    <location>
        <begin position="24"/>
        <end position="264"/>
    </location>
</feature>
<dbReference type="Gene3D" id="3.20.20.150">
    <property type="entry name" value="Divalent-metal-dependent TIM barrel enzymes"/>
    <property type="match status" value="1"/>
</dbReference>
<dbReference type="PANTHER" id="PTHR21445:SF0">
    <property type="entry name" value="APURINIC-APYRIMIDINIC ENDONUCLEASE"/>
    <property type="match status" value="1"/>
</dbReference>
<sequence length="277" mass="31181">MDRVLFGTAGIPLRVKKRDTELGIAEVAHLGLDALEMEFVRGVKMGEHKAEAVRRAAERHGVVLTAHAPYYINLNSKEDDKQRASIERIVATARIAHLCGGYSIVFHPAYYHGDPPEVVYDVVKRCIIEVLEELGAERGEVWIRPETMGRPTQFGTLDEVLSLSAELDGVLPCIDFSHMHAREGKMNTYEEFAHVLEQVEQVLGAEALKEMHCHVQGIEYTNKGEKNHLNLRESDFDYRALLSAFIDYDIAGVVICESPNIEEDALLLKHTYEELKA</sequence>
<dbReference type="InterPro" id="IPR001719">
    <property type="entry name" value="AP_endonuc_2"/>
</dbReference>
<dbReference type="InterPro" id="IPR036237">
    <property type="entry name" value="Xyl_isomerase-like_sf"/>
</dbReference>
<dbReference type="SMART" id="SM00518">
    <property type="entry name" value="AP2Ec"/>
    <property type="match status" value="1"/>
</dbReference>
<reference evidence="2" key="1">
    <citation type="journal article" date="2020" name="bioRxiv">
        <title>A rank-normalized archaeal taxonomy based on genome phylogeny resolves widespread incomplete and uneven classifications.</title>
        <authorList>
            <person name="Rinke C."/>
            <person name="Chuvochina M."/>
            <person name="Mussig A.J."/>
            <person name="Chaumeil P.-A."/>
            <person name="Waite D.W."/>
            <person name="Whitman W.B."/>
            <person name="Parks D.H."/>
            <person name="Hugenholtz P."/>
        </authorList>
    </citation>
    <scope>NUCLEOTIDE SEQUENCE</scope>
    <source>
        <strain evidence="2">UBA12518</strain>
    </source>
</reference>
<evidence type="ECO:0000313" key="3">
    <source>
        <dbReference type="Proteomes" id="UP000600363"/>
    </source>
</evidence>
<dbReference type="CDD" id="cd00019">
    <property type="entry name" value="AP2Ec"/>
    <property type="match status" value="1"/>
</dbReference>
<dbReference type="AlphaFoldDB" id="A0A832RX21"/>
<dbReference type="InterPro" id="IPR013022">
    <property type="entry name" value="Xyl_isomerase-like_TIM-brl"/>
</dbReference>
<accession>A0A832RX21</accession>
<dbReference type="SUPFAM" id="SSF51658">
    <property type="entry name" value="Xylose isomerase-like"/>
    <property type="match status" value="1"/>
</dbReference>
<dbReference type="GO" id="GO:0008270">
    <property type="term" value="F:zinc ion binding"/>
    <property type="evidence" value="ECO:0007669"/>
    <property type="project" value="InterPro"/>
</dbReference>
<dbReference type="GO" id="GO:0006284">
    <property type="term" value="P:base-excision repair"/>
    <property type="evidence" value="ECO:0007669"/>
    <property type="project" value="TreeGrafter"/>
</dbReference>
<dbReference type="GO" id="GO:0003906">
    <property type="term" value="F:DNA-(apurinic or apyrimidinic site) endonuclease activity"/>
    <property type="evidence" value="ECO:0007669"/>
    <property type="project" value="TreeGrafter"/>
</dbReference>
<protein>
    <submittedName>
        <fullName evidence="2">TIM barrel protein</fullName>
    </submittedName>
</protein>
<organism evidence="2 3">
    <name type="scientific">Methermicoccus shengliensis</name>
    <dbReference type="NCBI Taxonomy" id="660064"/>
    <lineage>
        <taxon>Archaea</taxon>
        <taxon>Methanobacteriati</taxon>
        <taxon>Methanobacteriota</taxon>
        <taxon>Stenosarchaea group</taxon>
        <taxon>Methanomicrobia</taxon>
        <taxon>Methanosarcinales</taxon>
        <taxon>Methermicoccaceae</taxon>
        <taxon>Methermicoccus</taxon>
    </lineage>
</organism>
<dbReference type="Pfam" id="PF01261">
    <property type="entry name" value="AP_endonuc_2"/>
    <property type="match status" value="1"/>
</dbReference>
<proteinExistence type="predicted"/>
<dbReference type="GO" id="GO:0003677">
    <property type="term" value="F:DNA binding"/>
    <property type="evidence" value="ECO:0007669"/>
    <property type="project" value="InterPro"/>
</dbReference>
<comment type="caution">
    <text evidence="2">The sequence shown here is derived from an EMBL/GenBank/DDBJ whole genome shotgun (WGS) entry which is preliminary data.</text>
</comment>
<dbReference type="EMBL" id="DUIH01000021">
    <property type="protein sequence ID" value="HIH70170.1"/>
    <property type="molecule type" value="Genomic_DNA"/>
</dbReference>
<gene>
    <name evidence="2" type="ORF">HA299_06135</name>
</gene>
<dbReference type="PANTHER" id="PTHR21445">
    <property type="entry name" value="ENDONUCLEASE IV ENDODEOXYRIBONUCLEASE IV"/>
    <property type="match status" value="1"/>
</dbReference>
<dbReference type="GO" id="GO:0008081">
    <property type="term" value="F:phosphoric diester hydrolase activity"/>
    <property type="evidence" value="ECO:0007669"/>
    <property type="project" value="TreeGrafter"/>
</dbReference>
<dbReference type="Proteomes" id="UP000600363">
    <property type="component" value="Unassembled WGS sequence"/>
</dbReference>